<evidence type="ECO:0000256" key="4">
    <source>
        <dbReference type="ARBA" id="ARBA00022490"/>
    </source>
</evidence>
<dbReference type="InterPro" id="IPR041872">
    <property type="entry name" value="Anticodon_Met"/>
</dbReference>
<comment type="subcellular location">
    <subcellularLocation>
        <location evidence="2 13">Cytoplasm</location>
    </subcellularLocation>
</comment>
<evidence type="ECO:0000256" key="5">
    <source>
        <dbReference type="ARBA" id="ARBA00022555"/>
    </source>
</evidence>
<comment type="subunit">
    <text evidence="3 13">Homodimer.</text>
</comment>
<dbReference type="EC" id="6.1.1.10" evidence="13"/>
<evidence type="ECO:0000256" key="12">
    <source>
        <dbReference type="ARBA" id="ARBA00047364"/>
    </source>
</evidence>
<comment type="function">
    <text evidence="1 13">Is required not only for elongation of protein synthesis but also for the initiation of all mRNA translation through initiator tRNA(fMet) aminoacylation.</text>
</comment>
<dbReference type="FunFam" id="2.40.50.140:FF:000042">
    <property type="entry name" value="Methionine--tRNA ligase"/>
    <property type="match status" value="1"/>
</dbReference>
<dbReference type="GO" id="GO:0046872">
    <property type="term" value="F:metal ion binding"/>
    <property type="evidence" value="ECO:0007669"/>
    <property type="project" value="UniProtKB-KW"/>
</dbReference>
<dbReference type="GO" id="GO:0006431">
    <property type="term" value="P:methionyl-tRNA aminoacylation"/>
    <property type="evidence" value="ECO:0007669"/>
    <property type="project" value="UniProtKB-UniRule"/>
</dbReference>
<comment type="caution">
    <text evidence="16">The sequence shown here is derived from an EMBL/GenBank/DDBJ whole genome shotgun (WGS) entry which is preliminary data.</text>
</comment>
<dbReference type="InterPro" id="IPR012340">
    <property type="entry name" value="NA-bd_OB-fold"/>
</dbReference>
<dbReference type="NCBIfam" id="NF008900">
    <property type="entry name" value="PRK12267.1"/>
    <property type="match status" value="1"/>
</dbReference>
<protein>
    <recommendedName>
        <fullName evidence="13">Methionine--tRNA ligase</fullName>
        <ecNumber evidence="13">6.1.1.10</ecNumber>
    </recommendedName>
    <alternativeName>
        <fullName evidence="13">Methionyl-tRNA synthetase</fullName>
        <shortName evidence="13">MetRS</shortName>
    </alternativeName>
</protein>
<keyword evidence="10 13" id="KW-0648">Protein biosynthesis</keyword>
<dbReference type="Gene3D" id="2.170.220.10">
    <property type="match status" value="1"/>
</dbReference>
<dbReference type="PANTHER" id="PTHR43326">
    <property type="entry name" value="METHIONYL-TRNA SYNTHETASE"/>
    <property type="match status" value="1"/>
</dbReference>
<sequence>MTAQKPFYITTPIYYANAELHIGHAFTTLAADTATRYQRAMGREAWFLTGSDEHGQKVEQAARAKGITPLQHTDALVEKFKALWQRLDICYDDFIRTTEERHKKAVRHVLGQLYAKGDIYSDTYTGWYCTPCERFWTEKEVPEKLCPDCHRPVEELQEKNYFFRMSKYQQPLIDYIKAHPGFIRPENRRNEVLGFLAQPLQDLCISRPKKRLAWGIEIPFDPEYVTYVWFDALTNYISAIGYPDDMARFHRYWPASCHLVGKDILTTHAVYWSTMLFALGLPLPEMLFAHGWWVLSGGKMSKSVGNVVNPLDLVEKYGLDPFRFFLFREMVFGADAVFSEESFILRYNADLANDFGNLCQRTLPMLLKRRQGKFRRGPATLPQTAEIAALARAVKADYIAAMEGFLFHEALKRTWDLISRLNKFIDETAPWKLAKEEKWADLDEVFWTVGEGIRFCAHLVQPFMPHTAPKFLEQIGLPATFLPLPQLEWGQLPDGTVCREPSPIFPRLDTPRIESLKKGEKAEKSPKGEKTAPASTGVSPAAGQATGGAPAAPPAAGGATGEGLIDYDEFMKTHLAVAVVETAEKVAGADKLLRLTVRLGEETRQLVAGIALHYTPEQLIGKQVVIVKNLKPARIRGVESHGMILAAGTPDGGLAVVTTDRPATPGIRVK</sequence>
<dbReference type="AlphaFoldDB" id="A0A367ZJ05"/>
<dbReference type="Pfam" id="PF09334">
    <property type="entry name" value="tRNA-synt_1g"/>
    <property type="match status" value="2"/>
</dbReference>
<dbReference type="InterPro" id="IPR009080">
    <property type="entry name" value="tRNAsynth_Ia_anticodon-bd"/>
</dbReference>
<evidence type="ECO:0000256" key="3">
    <source>
        <dbReference type="ARBA" id="ARBA00011738"/>
    </source>
</evidence>
<evidence type="ECO:0000313" key="17">
    <source>
        <dbReference type="Proteomes" id="UP000252355"/>
    </source>
</evidence>
<keyword evidence="5 13" id="KW-0820">tRNA-binding</keyword>
<evidence type="ECO:0000256" key="8">
    <source>
        <dbReference type="ARBA" id="ARBA00022840"/>
    </source>
</evidence>
<dbReference type="PANTHER" id="PTHR43326:SF1">
    <property type="entry name" value="METHIONINE--TRNA LIGASE, MITOCHONDRIAL"/>
    <property type="match status" value="1"/>
</dbReference>
<dbReference type="SUPFAM" id="SSF52374">
    <property type="entry name" value="Nucleotidylyl transferase"/>
    <property type="match status" value="1"/>
</dbReference>
<evidence type="ECO:0000256" key="13">
    <source>
        <dbReference type="HAMAP-Rule" id="MF_01228"/>
    </source>
</evidence>
<feature type="binding site" evidence="13">
    <location>
        <position position="129"/>
    </location>
    <ligand>
        <name>Zn(2+)</name>
        <dbReference type="ChEBI" id="CHEBI:29105"/>
    </ligand>
</feature>
<organism evidence="16 17">
    <name type="scientific">Candidatus Ozemobacter sibiricus</name>
    <dbReference type="NCBI Taxonomy" id="2268124"/>
    <lineage>
        <taxon>Bacteria</taxon>
        <taxon>Candidatus Ozemobacteria</taxon>
        <taxon>Candidatus Ozemobacterales</taxon>
        <taxon>Candidatus Ozemobacteraceae</taxon>
        <taxon>Candidatus Ozemobacter</taxon>
    </lineage>
</organism>
<comment type="caution">
    <text evidence="13">Lacks conserved residue(s) required for the propagation of feature annotation.</text>
</comment>
<dbReference type="Gene3D" id="3.40.50.620">
    <property type="entry name" value="HUPs"/>
    <property type="match status" value="1"/>
</dbReference>
<dbReference type="InterPro" id="IPR004495">
    <property type="entry name" value="Met-tRNA-synth_bsu_C"/>
</dbReference>
<dbReference type="GO" id="GO:0004825">
    <property type="term" value="F:methionine-tRNA ligase activity"/>
    <property type="evidence" value="ECO:0007669"/>
    <property type="project" value="UniProtKB-UniRule"/>
</dbReference>
<feature type="binding site" evidence="13">
    <location>
        <position position="149"/>
    </location>
    <ligand>
        <name>Zn(2+)</name>
        <dbReference type="ChEBI" id="CHEBI:29105"/>
    </ligand>
</feature>
<feature type="compositionally biased region" description="Low complexity" evidence="14">
    <location>
        <begin position="540"/>
        <end position="557"/>
    </location>
</feature>
<dbReference type="CDD" id="cd02800">
    <property type="entry name" value="tRNA_bind_EcMetRS_like"/>
    <property type="match status" value="1"/>
</dbReference>
<dbReference type="CDD" id="cd07957">
    <property type="entry name" value="Anticodon_Ia_Met"/>
    <property type="match status" value="1"/>
</dbReference>
<keyword evidence="9 13" id="KW-0694">RNA-binding</keyword>
<name>A0A367ZJ05_9BACT</name>
<dbReference type="GO" id="GO:0005524">
    <property type="term" value="F:ATP binding"/>
    <property type="evidence" value="ECO:0007669"/>
    <property type="project" value="UniProtKB-UniRule"/>
</dbReference>
<feature type="domain" description="TRNA-binding" evidence="15">
    <location>
        <begin position="569"/>
        <end position="670"/>
    </location>
</feature>
<dbReference type="Gene3D" id="1.10.730.10">
    <property type="entry name" value="Isoleucyl-tRNA Synthetase, Domain 1"/>
    <property type="match status" value="1"/>
</dbReference>
<evidence type="ECO:0000256" key="9">
    <source>
        <dbReference type="ARBA" id="ARBA00022884"/>
    </source>
</evidence>
<dbReference type="InterPro" id="IPR033911">
    <property type="entry name" value="MetRS_core"/>
</dbReference>
<keyword evidence="4 13" id="KW-0963">Cytoplasm</keyword>
<feature type="region of interest" description="Disordered" evidence="14">
    <location>
        <begin position="500"/>
        <end position="560"/>
    </location>
</feature>
<dbReference type="InterPro" id="IPR023457">
    <property type="entry name" value="Met-tRNA_synth_2"/>
</dbReference>
<dbReference type="PROSITE" id="PS50886">
    <property type="entry name" value="TRBD"/>
    <property type="match status" value="1"/>
</dbReference>
<dbReference type="FunFam" id="2.170.220.10:FF:000002">
    <property type="entry name" value="Methionine--tRNA ligase"/>
    <property type="match status" value="1"/>
</dbReference>
<feature type="compositionally biased region" description="Basic and acidic residues" evidence="14">
    <location>
        <begin position="509"/>
        <end position="530"/>
    </location>
</feature>
<comment type="catalytic activity">
    <reaction evidence="12 13">
        <text>tRNA(Met) + L-methionine + ATP = L-methionyl-tRNA(Met) + AMP + diphosphate</text>
        <dbReference type="Rhea" id="RHEA:13481"/>
        <dbReference type="Rhea" id="RHEA-COMP:9667"/>
        <dbReference type="Rhea" id="RHEA-COMP:9698"/>
        <dbReference type="ChEBI" id="CHEBI:30616"/>
        <dbReference type="ChEBI" id="CHEBI:33019"/>
        <dbReference type="ChEBI" id="CHEBI:57844"/>
        <dbReference type="ChEBI" id="CHEBI:78442"/>
        <dbReference type="ChEBI" id="CHEBI:78530"/>
        <dbReference type="ChEBI" id="CHEBI:456215"/>
        <dbReference type="EC" id="6.1.1.10"/>
    </reaction>
</comment>
<keyword evidence="11 13" id="KW-0030">Aminoacyl-tRNA synthetase</keyword>
<dbReference type="InterPro" id="IPR015413">
    <property type="entry name" value="Methionyl/Leucyl_tRNA_Synth"/>
</dbReference>
<feature type="short sequence motif" description="'KMSKS' region" evidence="13">
    <location>
        <begin position="299"/>
        <end position="303"/>
    </location>
</feature>
<feature type="short sequence motif" description="'HIGH' region" evidence="13">
    <location>
        <begin position="14"/>
        <end position="24"/>
    </location>
</feature>
<dbReference type="InterPro" id="IPR014758">
    <property type="entry name" value="Met-tRNA_synth"/>
</dbReference>
<dbReference type="NCBIfam" id="TIGR00399">
    <property type="entry name" value="metG_C_term"/>
    <property type="match status" value="1"/>
</dbReference>
<dbReference type="HAMAP" id="MF_01228">
    <property type="entry name" value="Met_tRNA_synth_type2"/>
    <property type="match status" value="1"/>
</dbReference>
<keyword evidence="6 13" id="KW-0436">Ligase</keyword>
<accession>A0A367ZJ05</accession>
<keyword evidence="13" id="KW-0479">Metal-binding</keyword>
<dbReference type="GO" id="GO:0005737">
    <property type="term" value="C:cytoplasm"/>
    <property type="evidence" value="ECO:0007669"/>
    <property type="project" value="UniProtKB-SubCell"/>
</dbReference>
<evidence type="ECO:0000256" key="6">
    <source>
        <dbReference type="ARBA" id="ARBA00022598"/>
    </source>
</evidence>
<dbReference type="Gene3D" id="2.40.50.140">
    <property type="entry name" value="Nucleic acid-binding proteins"/>
    <property type="match status" value="1"/>
</dbReference>
<feature type="binding site" evidence="13">
    <location>
        <position position="132"/>
    </location>
    <ligand>
        <name>Zn(2+)</name>
        <dbReference type="ChEBI" id="CHEBI:29105"/>
    </ligand>
</feature>
<evidence type="ECO:0000256" key="7">
    <source>
        <dbReference type="ARBA" id="ARBA00022741"/>
    </source>
</evidence>
<evidence type="ECO:0000256" key="1">
    <source>
        <dbReference type="ARBA" id="ARBA00003314"/>
    </source>
</evidence>
<evidence type="ECO:0000259" key="15">
    <source>
        <dbReference type="PROSITE" id="PS50886"/>
    </source>
</evidence>
<evidence type="ECO:0000313" key="16">
    <source>
        <dbReference type="EMBL" id="RCK77827.1"/>
    </source>
</evidence>
<dbReference type="SUPFAM" id="SSF50249">
    <property type="entry name" value="Nucleic acid-binding proteins"/>
    <property type="match status" value="1"/>
</dbReference>
<dbReference type="EMBL" id="QOQW01000032">
    <property type="protein sequence ID" value="RCK77827.1"/>
    <property type="molecule type" value="Genomic_DNA"/>
</dbReference>
<keyword evidence="13" id="KW-0862">Zinc</keyword>
<reference evidence="16 17" key="1">
    <citation type="submission" date="2018-05" db="EMBL/GenBank/DDBJ databases">
        <title>A metagenomic window into the 2 km-deep terrestrial subsurface aquifer revealed taxonomically and functionally diverse microbial community comprising novel uncultured bacterial lineages.</title>
        <authorList>
            <person name="Kadnikov V.V."/>
            <person name="Mardanov A.V."/>
            <person name="Beletsky A.V."/>
            <person name="Banks D."/>
            <person name="Pimenov N.V."/>
            <person name="Frank Y.A."/>
            <person name="Karnachuk O.V."/>
            <person name="Ravin N.V."/>
        </authorList>
    </citation>
    <scope>NUCLEOTIDE SEQUENCE [LARGE SCALE GENOMIC DNA]</scope>
    <source>
        <strain evidence="16">BY5</strain>
    </source>
</reference>
<comment type="cofactor">
    <cofactor evidence="13">
        <name>Zn(2+)</name>
        <dbReference type="ChEBI" id="CHEBI:29105"/>
    </cofactor>
    <text evidence="13">Binds 1 zinc ion per subunit.</text>
</comment>
<dbReference type="PRINTS" id="PR01041">
    <property type="entry name" value="TRNASYNTHMET"/>
</dbReference>
<evidence type="ECO:0000256" key="14">
    <source>
        <dbReference type="SAM" id="MobiDB-lite"/>
    </source>
</evidence>
<evidence type="ECO:0000256" key="11">
    <source>
        <dbReference type="ARBA" id="ARBA00023146"/>
    </source>
</evidence>
<evidence type="ECO:0000256" key="2">
    <source>
        <dbReference type="ARBA" id="ARBA00004496"/>
    </source>
</evidence>
<feature type="binding site" evidence="13">
    <location>
        <position position="146"/>
    </location>
    <ligand>
        <name>Zn(2+)</name>
        <dbReference type="ChEBI" id="CHEBI:29105"/>
    </ligand>
</feature>
<dbReference type="SUPFAM" id="SSF47323">
    <property type="entry name" value="Anticodon-binding domain of a subclass of class I aminoacyl-tRNA synthetases"/>
    <property type="match status" value="1"/>
</dbReference>
<evidence type="ECO:0000256" key="10">
    <source>
        <dbReference type="ARBA" id="ARBA00022917"/>
    </source>
</evidence>
<gene>
    <name evidence="13" type="primary">metG</name>
    <name evidence="16" type="ORF">OZSIB_2596</name>
</gene>
<dbReference type="Pfam" id="PF01588">
    <property type="entry name" value="tRNA_bind"/>
    <property type="match status" value="1"/>
</dbReference>
<dbReference type="InterPro" id="IPR002547">
    <property type="entry name" value="tRNA-bd_dom"/>
</dbReference>
<dbReference type="InterPro" id="IPR014729">
    <property type="entry name" value="Rossmann-like_a/b/a_fold"/>
</dbReference>
<proteinExistence type="inferred from homology"/>
<dbReference type="GO" id="GO:0000049">
    <property type="term" value="F:tRNA binding"/>
    <property type="evidence" value="ECO:0007669"/>
    <property type="project" value="UniProtKB-UniRule"/>
</dbReference>
<keyword evidence="7 13" id="KW-0547">Nucleotide-binding</keyword>
<dbReference type="NCBIfam" id="TIGR00398">
    <property type="entry name" value="metG"/>
    <property type="match status" value="1"/>
</dbReference>
<comment type="similarity">
    <text evidence="13">Belongs to the class-I aminoacyl-tRNA synthetase family. MetG type 2A subfamily.</text>
</comment>
<dbReference type="CDD" id="cd00814">
    <property type="entry name" value="MetRS_core"/>
    <property type="match status" value="1"/>
</dbReference>
<keyword evidence="8 13" id="KW-0067">ATP-binding</keyword>
<dbReference type="Proteomes" id="UP000252355">
    <property type="component" value="Unassembled WGS sequence"/>
</dbReference>